<dbReference type="SUPFAM" id="SSF46955">
    <property type="entry name" value="Putative DNA-binding domain"/>
    <property type="match status" value="1"/>
</dbReference>
<evidence type="ECO:0000313" key="8">
    <source>
        <dbReference type="EMBL" id="ODR50563.1"/>
    </source>
</evidence>
<keyword evidence="3" id="KW-0238">DNA-binding</keyword>
<dbReference type="GO" id="GO:0003677">
    <property type="term" value="F:DNA binding"/>
    <property type="evidence" value="ECO:0007669"/>
    <property type="project" value="UniProtKB-KW"/>
</dbReference>
<reference evidence="8 11" key="2">
    <citation type="submission" date="2016-08" db="EMBL/GenBank/DDBJ databases">
        <title>Characterization of Isolates of Eisenbergiella tayi Derived from Blood Cultures, Using Whole Genome Sequencing.</title>
        <authorList>
            <person name="Bernier A.-M."/>
            <person name="Burdz T."/>
            <person name="Wiebe D."/>
            <person name="Bernard K."/>
        </authorList>
    </citation>
    <scope>NUCLEOTIDE SEQUENCE [LARGE SCALE GENOMIC DNA]</scope>
    <source>
        <strain evidence="8 11">NML120146</strain>
    </source>
</reference>
<dbReference type="EMBL" id="MCGH01000003">
    <property type="protein sequence ID" value="ODM03478.1"/>
    <property type="molecule type" value="Genomic_DNA"/>
</dbReference>
<evidence type="ECO:0000256" key="2">
    <source>
        <dbReference type="ARBA" id="ARBA00023015"/>
    </source>
</evidence>
<dbReference type="PANTHER" id="PTHR30204:SF69">
    <property type="entry name" value="MERR-FAMILY TRANSCRIPTIONAL REGULATOR"/>
    <property type="match status" value="1"/>
</dbReference>
<protein>
    <submittedName>
        <fullName evidence="6">MerR family regulatory protein</fullName>
    </submittedName>
</protein>
<dbReference type="Proteomes" id="UP000094271">
    <property type="component" value="Unassembled WGS sequence"/>
</dbReference>
<dbReference type="InterPro" id="IPR009061">
    <property type="entry name" value="DNA-bd_dom_put_sf"/>
</dbReference>
<evidence type="ECO:0000256" key="4">
    <source>
        <dbReference type="ARBA" id="ARBA00023163"/>
    </source>
</evidence>
<dbReference type="PROSITE" id="PS50937">
    <property type="entry name" value="HTH_MERR_2"/>
    <property type="match status" value="1"/>
</dbReference>
<keyword evidence="2" id="KW-0805">Transcription regulation</keyword>
<gene>
    <name evidence="7" type="ORF">BEI59_33590</name>
    <name evidence="6" type="ORF">BEI61_04274</name>
    <name evidence="8" type="ORF">BEI63_21795</name>
</gene>
<accession>A0A1E3A422</accession>
<dbReference type="Proteomes" id="UP000094067">
    <property type="component" value="Unassembled WGS sequence"/>
</dbReference>
<dbReference type="AlphaFoldDB" id="A0A1E3A422"/>
<sequence length="341" mass="40057">MRIKEVIQKTGLSRRTIQFYISQKLITPKEDPVNGYHDFSDEDVRNLIIISRLRRLDFPVSDIRHILRFPGTASYYLYRQIDTLTKRIDTMRRNVDILARYFENNPAPIDCDSLAASLKLMESYEEKKAAADDFTELDKRIIPLFIWTPYLSGNRSEYQEFIWSKISRKVIEDYQPFLRSMKYIISALTPEQLTYSSKKTAQQAEKIASLKHDGLPVHAACMLEQIDAFLRDNALVEKWNLVYQPLIYPLLTIGYSEISSMMFELNSDYERFYNNICVLCGLIWNLLQTTESGKRIYERITDRLLPINWEQNGKGELERMTVFAFSPYALLEKDEITDLLF</sequence>
<dbReference type="InterPro" id="IPR000551">
    <property type="entry name" value="MerR-type_HTH_dom"/>
</dbReference>
<dbReference type="CDD" id="cd00592">
    <property type="entry name" value="HTH_MerR-like"/>
    <property type="match status" value="1"/>
</dbReference>
<name>A0A1E3A422_9FIRM</name>
<evidence type="ECO:0000313" key="10">
    <source>
        <dbReference type="Proteomes" id="UP000094271"/>
    </source>
</evidence>
<organism evidence="6 9">
    <name type="scientific">Eisenbergiella tayi</name>
    <dbReference type="NCBI Taxonomy" id="1432052"/>
    <lineage>
        <taxon>Bacteria</taxon>
        <taxon>Bacillati</taxon>
        <taxon>Bacillota</taxon>
        <taxon>Clostridia</taxon>
        <taxon>Lachnospirales</taxon>
        <taxon>Lachnospiraceae</taxon>
        <taxon>Eisenbergiella</taxon>
    </lineage>
</organism>
<evidence type="ECO:0000313" key="9">
    <source>
        <dbReference type="Proteomes" id="UP000094067"/>
    </source>
</evidence>
<reference evidence="6 9" key="1">
    <citation type="submission" date="2016-07" db="EMBL/GenBank/DDBJ databases">
        <title>Characterization of isolates of Eisenbergiella tayi derived from blood cultures, using whole genome sequencing.</title>
        <authorList>
            <person name="Burdz T."/>
            <person name="Wiebe D."/>
            <person name="Huynh C."/>
            <person name="Bernard K."/>
        </authorList>
    </citation>
    <scope>NUCLEOTIDE SEQUENCE [LARGE SCALE GENOMIC DNA]</scope>
    <source>
        <strain evidence="6 9">NML 110608</strain>
    </source>
</reference>
<reference evidence="7 10" key="3">
    <citation type="submission" date="2016-08" db="EMBL/GenBank/DDBJ databases">
        <authorList>
            <person name="Seilhamer J.J."/>
        </authorList>
    </citation>
    <scope>NUCLEOTIDE SEQUENCE [LARGE SCALE GENOMIC DNA]</scope>
    <source>
        <strain evidence="7 10">NML150140-1</strain>
    </source>
</reference>
<evidence type="ECO:0000313" key="6">
    <source>
        <dbReference type="EMBL" id="ODM03478.1"/>
    </source>
</evidence>
<dbReference type="GO" id="GO:0003700">
    <property type="term" value="F:DNA-binding transcription factor activity"/>
    <property type="evidence" value="ECO:0007669"/>
    <property type="project" value="InterPro"/>
</dbReference>
<evidence type="ECO:0000313" key="11">
    <source>
        <dbReference type="Proteomes" id="UP000094869"/>
    </source>
</evidence>
<dbReference type="EMBL" id="MEHD01000035">
    <property type="protein sequence ID" value="ODR50563.1"/>
    <property type="molecule type" value="Genomic_DNA"/>
</dbReference>
<dbReference type="PANTHER" id="PTHR30204">
    <property type="entry name" value="REDOX-CYCLING DRUG-SENSING TRANSCRIPTIONAL ACTIVATOR SOXR"/>
    <property type="match status" value="1"/>
</dbReference>
<dbReference type="Pfam" id="PF13411">
    <property type="entry name" value="MerR_1"/>
    <property type="match status" value="1"/>
</dbReference>
<evidence type="ECO:0000256" key="3">
    <source>
        <dbReference type="ARBA" id="ARBA00023125"/>
    </source>
</evidence>
<feature type="domain" description="HTH merR-type" evidence="5">
    <location>
        <begin position="1"/>
        <end position="69"/>
    </location>
</feature>
<proteinExistence type="predicted"/>
<dbReference type="Gene3D" id="1.10.1660.10">
    <property type="match status" value="1"/>
</dbReference>
<evidence type="ECO:0000256" key="1">
    <source>
        <dbReference type="ARBA" id="ARBA00022491"/>
    </source>
</evidence>
<keyword evidence="1" id="KW-0678">Repressor</keyword>
<dbReference type="EMBL" id="MEHA01000044">
    <property type="protein sequence ID" value="ODR38705.1"/>
    <property type="molecule type" value="Genomic_DNA"/>
</dbReference>
<dbReference type="PATRIC" id="fig|1432052.4.peg.4743"/>
<keyword evidence="4" id="KW-0804">Transcription</keyword>
<keyword evidence="11" id="KW-1185">Reference proteome</keyword>
<dbReference type="InterPro" id="IPR047057">
    <property type="entry name" value="MerR_fam"/>
</dbReference>
<dbReference type="OrthoDB" id="122388at2"/>
<dbReference type="SMART" id="SM00422">
    <property type="entry name" value="HTH_MERR"/>
    <property type="match status" value="1"/>
</dbReference>
<dbReference type="RefSeq" id="WP_069153936.1">
    <property type="nucleotide sequence ID" value="NZ_DBFYTW010000364.1"/>
</dbReference>
<dbReference type="Proteomes" id="UP000094869">
    <property type="component" value="Unassembled WGS sequence"/>
</dbReference>
<comment type="caution">
    <text evidence="6">The sequence shown here is derived from an EMBL/GenBank/DDBJ whole genome shotgun (WGS) entry which is preliminary data.</text>
</comment>
<evidence type="ECO:0000313" key="7">
    <source>
        <dbReference type="EMBL" id="ODR38705.1"/>
    </source>
</evidence>
<evidence type="ECO:0000259" key="5">
    <source>
        <dbReference type="PROSITE" id="PS50937"/>
    </source>
</evidence>